<evidence type="ECO:0000259" key="6">
    <source>
        <dbReference type="PROSITE" id="PS51394"/>
    </source>
</evidence>
<dbReference type="Gene3D" id="1.25.10.10">
    <property type="entry name" value="Leucine-rich Repeat Variant"/>
    <property type="match status" value="1"/>
</dbReference>
<feature type="repeat" description="WD" evidence="5">
    <location>
        <begin position="99"/>
        <end position="130"/>
    </location>
</feature>
<dbReference type="InterPro" id="IPR001680">
    <property type="entry name" value="WD40_rpt"/>
</dbReference>
<accession>A0AAF0AZK0</accession>
<dbReference type="Proteomes" id="UP001212411">
    <property type="component" value="Chromosome 3"/>
</dbReference>
<gene>
    <name evidence="8" type="primary">lub1</name>
    <name evidence="8" type="ORF">SOMG_05005</name>
</gene>
<dbReference type="InterPro" id="IPR020472">
    <property type="entry name" value="WD40_PAC1"/>
</dbReference>
<dbReference type="Gene3D" id="2.130.10.10">
    <property type="entry name" value="YVTN repeat-like/Quinoprotein amine dehydrogenase"/>
    <property type="match status" value="1"/>
</dbReference>
<dbReference type="InterPro" id="IPR015155">
    <property type="entry name" value="PFU"/>
</dbReference>
<evidence type="ECO:0000256" key="4">
    <source>
        <dbReference type="ARBA" id="ARBA00022737"/>
    </source>
</evidence>
<organism evidence="8 9">
    <name type="scientific">Schizosaccharomyces osmophilus</name>
    <dbReference type="NCBI Taxonomy" id="2545709"/>
    <lineage>
        <taxon>Eukaryota</taxon>
        <taxon>Fungi</taxon>
        <taxon>Dikarya</taxon>
        <taxon>Ascomycota</taxon>
        <taxon>Taphrinomycotina</taxon>
        <taxon>Schizosaccharomycetes</taxon>
        <taxon>Schizosaccharomycetales</taxon>
        <taxon>Schizosaccharomycetaceae</taxon>
        <taxon>Schizosaccharomyces</taxon>
    </lineage>
</organism>
<reference evidence="8 9" key="1">
    <citation type="journal article" date="2023" name="G3 (Bethesda)">
        <title>A high-quality reference genome for the fission yeast Schizosaccharomyces osmophilus.</title>
        <authorList>
            <person name="Jia G.S."/>
            <person name="Zhang W.C."/>
            <person name="Liang Y."/>
            <person name="Liu X.H."/>
            <person name="Rhind N."/>
            <person name="Pidoux A."/>
            <person name="Brysch-Herzberg M."/>
            <person name="Du L.L."/>
        </authorList>
    </citation>
    <scope>NUCLEOTIDE SEQUENCE [LARGE SCALE GENOMIC DNA]</scope>
    <source>
        <strain evidence="8 9">CBS 15793</strain>
    </source>
</reference>
<dbReference type="GO" id="GO:0043161">
    <property type="term" value="P:proteasome-mediated ubiquitin-dependent protein catabolic process"/>
    <property type="evidence" value="ECO:0007669"/>
    <property type="project" value="TreeGrafter"/>
</dbReference>
<dbReference type="GeneID" id="80878469"/>
<dbReference type="PROSITE" id="PS50294">
    <property type="entry name" value="WD_REPEATS_REGION"/>
    <property type="match status" value="2"/>
</dbReference>
<dbReference type="PROSITE" id="PS50082">
    <property type="entry name" value="WD_REPEATS_2"/>
    <property type="match status" value="3"/>
</dbReference>
<comment type="subcellular location">
    <subcellularLocation>
        <location evidence="1">Cytoplasm</location>
    </subcellularLocation>
</comment>
<keyword evidence="2" id="KW-0963">Cytoplasm</keyword>
<keyword evidence="4" id="KW-0677">Repeat</keyword>
<evidence type="ECO:0000313" key="8">
    <source>
        <dbReference type="EMBL" id="WBW75198.1"/>
    </source>
</evidence>
<feature type="domain" description="PUL" evidence="7">
    <location>
        <begin position="462"/>
        <end position="717"/>
    </location>
</feature>
<dbReference type="Gene3D" id="3.10.20.870">
    <property type="entry name" value="PFU (PLAA family ubiquitin binding), C-terminal domain"/>
    <property type="match status" value="1"/>
</dbReference>
<feature type="repeat" description="WD" evidence="5">
    <location>
        <begin position="216"/>
        <end position="248"/>
    </location>
</feature>
<name>A0AAF0AZK0_9SCHI</name>
<dbReference type="InterPro" id="IPR016024">
    <property type="entry name" value="ARM-type_fold"/>
</dbReference>
<dbReference type="InterPro" id="IPR015943">
    <property type="entry name" value="WD40/YVTN_repeat-like_dom_sf"/>
</dbReference>
<dbReference type="GO" id="GO:0005634">
    <property type="term" value="C:nucleus"/>
    <property type="evidence" value="ECO:0007669"/>
    <property type="project" value="TreeGrafter"/>
</dbReference>
<dbReference type="Pfam" id="PF00400">
    <property type="entry name" value="WD40"/>
    <property type="match status" value="5"/>
</dbReference>
<dbReference type="InterPro" id="IPR036322">
    <property type="entry name" value="WD40_repeat_dom_sf"/>
</dbReference>
<dbReference type="InterPro" id="IPR038122">
    <property type="entry name" value="PFU_sf"/>
</dbReference>
<dbReference type="SUPFAM" id="SSF48371">
    <property type="entry name" value="ARM repeat"/>
    <property type="match status" value="1"/>
</dbReference>
<dbReference type="PROSITE" id="PS51394">
    <property type="entry name" value="PFU"/>
    <property type="match status" value="1"/>
</dbReference>
<proteinExistence type="predicted"/>
<protein>
    <submittedName>
        <fullName evidence="8">WD repeat protein Lub1</fullName>
    </submittedName>
</protein>
<dbReference type="EMBL" id="CP115613">
    <property type="protein sequence ID" value="WBW75198.1"/>
    <property type="molecule type" value="Genomic_DNA"/>
</dbReference>
<dbReference type="RefSeq" id="XP_056039441.1">
    <property type="nucleotide sequence ID" value="XM_056183780.1"/>
</dbReference>
<dbReference type="Pfam" id="PF09070">
    <property type="entry name" value="PFU"/>
    <property type="match status" value="1"/>
</dbReference>
<evidence type="ECO:0000259" key="7">
    <source>
        <dbReference type="PROSITE" id="PS51396"/>
    </source>
</evidence>
<dbReference type="GO" id="GO:0010992">
    <property type="term" value="P:ubiquitin recycling"/>
    <property type="evidence" value="ECO:0007669"/>
    <property type="project" value="TreeGrafter"/>
</dbReference>
<feature type="domain" description="PFU" evidence="6">
    <location>
        <begin position="353"/>
        <end position="448"/>
    </location>
</feature>
<sequence length="722" mass="79329">MASYVLSKELVEHEQDVRGVCSISDELIGSASRDGKYGIWKKDGDNWTPQFYEFHEGFVNSICYVPPSDPSTKGFLFSGGQDCSGILHEIQGDSPAYYLFGHESNICSVHAINSTTIITGSWDSTARVWSYGQCRIVLRGHESSVWAVLALGEDSFVTGSADKTIKIWKGEKVVKSFVAHVDCVRSICKIPQGFASCSNDGIIKLWTLDGHLLHELHGHTSFVYSLTYVPTLNLLVSCGEDKSVRVWKDSKCVQRIALPTTSIWSVAALPNGDIACGSSDGAVRIFTTEKGRMAPEAELKSFNGRVSEYAISTQEVGDVKKGSLPGLEILATPGKNEGDVVMVRVNNDVEAYQWSQLEGDWKKVGQVVDAVGSNRKQLYNGQEYDYVFDVDVAEGLAPLKLPYNVTENPFQAAIRFLETNQLPASYTDEVVQFIQKNTQGHTVDTSSTSQSTNSSTSTKNVTIFPVGYLLFTTANVSAMCNRLLSLNTTHANALPQGDLDKLQRILSMKSVNDSDRQVAIEVCLNVLDRFNLSERFPALDALRLLAIQCPQDLCAVLLEVFAQLAQSITVTGKFESINSMLTLRGLANIVPNVSSEEDIAKLANCLYKTTPQAEYPKDYKVAFATLAMNLSILYIKKNLEEAAIELLPVLTNFLATDSSESESCYRTLMALGSLCTLPNVAVAASQVYDVRKVTEKVSKTFSQESRFPEAKDQFFALLDKAT</sequence>
<evidence type="ECO:0000256" key="1">
    <source>
        <dbReference type="ARBA" id="ARBA00004496"/>
    </source>
</evidence>
<dbReference type="PANTHER" id="PTHR19849">
    <property type="entry name" value="PHOSPHOLIPASE A-2-ACTIVATING PROTEIN"/>
    <property type="match status" value="1"/>
</dbReference>
<keyword evidence="3 5" id="KW-0853">WD repeat</keyword>
<dbReference type="GO" id="GO:0043130">
    <property type="term" value="F:ubiquitin binding"/>
    <property type="evidence" value="ECO:0007669"/>
    <property type="project" value="TreeGrafter"/>
</dbReference>
<dbReference type="InterPro" id="IPR013535">
    <property type="entry name" value="PUL_dom"/>
</dbReference>
<dbReference type="InterPro" id="IPR011989">
    <property type="entry name" value="ARM-like"/>
</dbReference>
<keyword evidence="9" id="KW-1185">Reference proteome</keyword>
<evidence type="ECO:0000256" key="3">
    <source>
        <dbReference type="ARBA" id="ARBA00022574"/>
    </source>
</evidence>
<dbReference type="PANTHER" id="PTHR19849:SF0">
    <property type="entry name" value="PHOSPHOLIPASE A-2-ACTIVATING PROTEIN"/>
    <property type="match status" value="1"/>
</dbReference>
<evidence type="ECO:0000313" key="9">
    <source>
        <dbReference type="Proteomes" id="UP001212411"/>
    </source>
</evidence>
<dbReference type="KEGG" id="som:SOMG_05005"/>
<dbReference type="PROSITE" id="PS51396">
    <property type="entry name" value="PUL"/>
    <property type="match status" value="1"/>
</dbReference>
<dbReference type="PRINTS" id="PR00320">
    <property type="entry name" value="GPROTEINBRPT"/>
</dbReference>
<dbReference type="SMART" id="SM00320">
    <property type="entry name" value="WD40"/>
    <property type="match status" value="7"/>
</dbReference>
<dbReference type="SUPFAM" id="SSF50978">
    <property type="entry name" value="WD40 repeat-like"/>
    <property type="match status" value="1"/>
</dbReference>
<dbReference type="AlphaFoldDB" id="A0AAF0AZK0"/>
<dbReference type="CDD" id="cd00200">
    <property type="entry name" value="WD40"/>
    <property type="match status" value="1"/>
</dbReference>
<evidence type="ECO:0000256" key="2">
    <source>
        <dbReference type="ARBA" id="ARBA00022490"/>
    </source>
</evidence>
<dbReference type="GO" id="GO:0005737">
    <property type="term" value="C:cytoplasm"/>
    <property type="evidence" value="ECO:0007669"/>
    <property type="project" value="UniProtKB-SubCell"/>
</dbReference>
<dbReference type="Pfam" id="PF08324">
    <property type="entry name" value="PUL"/>
    <property type="match status" value="1"/>
</dbReference>
<feature type="repeat" description="WD" evidence="5">
    <location>
        <begin position="138"/>
        <end position="169"/>
    </location>
</feature>
<evidence type="ECO:0000256" key="5">
    <source>
        <dbReference type="PROSITE-ProRule" id="PRU00221"/>
    </source>
</evidence>